<dbReference type="Proteomes" id="UP001323405">
    <property type="component" value="Unassembled WGS sequence"/>
</dbReference>
<proteinExistence type="predicted"/>
<name>A0ABR0GWA6_9PEZI</name>
<feature type="compositionally biased region" description="Gly residues" evidence="1">
    <location>
        <begin position="49"/>
        <end position="58"/>
    </location>
</feature>
<organism evidence="2 3">
    <name type="scientific">Podospora pseudocomata</name>
    <dbReference type="NCBI Taxonomy" id="2093779"/>
    <lineage>
        <taxon>Eukaryota</taxon>
        <taxon>Fungi</taxon>
        <taxon>Dikarya</taxon>
        <taxon>Ascomycota</taxon>
        <taxon>Pezizomycotina</taxon>
        <taxon>Sordariomycetes</taxon>
        <taxon>Sordariomycetidae</taxon>
        <taxon>Sordariales</taxon>
        <taxon>Podosporaceae</taxon>
        <taxon>Podospora</taxon>
    </lineage>
</organism>
<comment type="caution">
    <text evidence="2">The sequence shown here is derived from an EMBL/GenBank/DDBJ whole genome shotgun (WGS) entry which is preliminary data.</text>
</comment>
<accession>A0ABR0GWA6</accession>
<evidence type="ECO:0000313" key="2">
    <source>
        <dbReference type="EMBL" id="KAK4660028.1"/>
    </source>
</evidence>
<feature type="compositionally biased region" description="Basic and acidic residues" evidence="1">
    <location>
        <begin position="97"/>
        <end position="108"/>
    </location>
</feature>
<feature type="region of interest" description="Disordered" evidence="1">
    <location>
        <begin position="1"/>
        <end position="28"/>
    </location>
</feature>
<dbReference type="GeneID" id="87905877"/>
<protein>
    <submittedName>
        <fullName evidence="2">Uncharacterized protein</fullName>
    </submittedName>
</protein>
<dbReference type="EMBL" id="JAFFHA010000001">
    <property type="protein sequence ID" value="KAK4660028.1"/>
    <property type="molecule type" value="Genomic_DNA"/>
</dbReference>
<dbReference type="RefSeq" id="XP_062748998.1">
    <property type="nucleotide sequence ID" value="XM_062885970.1"/>
</dbReference>
<feature type="region of interest" description="Disordered" evidence="1">
    <location>
        <begin position="49"/>
        <end position="108"/>
    </location>
</feature>
<reference evidence="2 3" key="1">
    <citation type="journal article" date="2023" name="bioRxiv">
        <title>High-quality genome assemblies of four members of thePodospora anserinaspecies complex.</title>
        <authorList>
            <person name="Ament-Velasquez S.L."/>
            <person name="Vogan A.A."/>
            <person name="Wallerman O."/>
            <person name="Hartmann F."/>
            <person name="Gautier V."/>
            <person name="Silar P."/>
            <person name="Giraud T."/>
            <person name="Johannesson H."/>
        </authorList>
    </citation>
    <scope>NUCLEOTIDE SEQUENCE [LARGE SCALE GENOMIC DNA]</scope>
    <source>
        <strain evidence="2 3">CBS 415.72m</strain>
    </source>
</reference>
<feature type="compositionally biased region" description="Low complexity" evidence="1">
    <location>
        <begin position="7"/>
        <end position="28"/>
    </location>
</feature>
<gene>
    <name evidence="2" type="ORF">QC762_115520</name>
</gene>
<keyword evidence="3" id="KW-1185">Reference proteome</keyword>
<evidence type="ECO:0000313" key="3">
    <source>
        <dbReference type="Proteomes" id="UP001323405"/>
    </source>
</evidence>
<evidence type="ECO:0000256" key="1">
    <source>
        <dbReference type="SAM" id="MobiDB-lite"/>
    </source>
</evidence>
<dbReference type="PANTHER" id="PTHR40636:SF1">
    <property type="entry name" value="CSBD-LIKE DOMAIN-CONTAINING PROTEIN"/>
    <property type="match status" value="1"/>
</dbReference>
<dbReference type="Gene3D" id="1.20.120.20">
    <property type="entry name" value="Apolipoprotein"/>
    <property type="match status" value="1"/>
</dbReference>
<sequence length="108" mass="10465">MSNLLNTDQTQKTADQTAGGITAGISGAGKTVTSTLGNTLGGIANTAGGVVGSAGRGLGDTVNSVTGETGRPIGDGLKNITGGIEKGVQDVSQGVKDTGEWKTSEGSS</sequence>
<dbReference type="PANTHER" id="PTHR40636">
    <property type="entry name" value="CSBD-LIKE DOMAIN-CONTAINING PROTEIN"/>
    <property type="match status" value="1"/>
</dbReference>